<feature type="compositionally biased region" description="Polar residues" evidence="9">
    <location>
        <begin position="23"/>
        <end position="33"/>
    </location>
</feature>
<feature type="domain" description="SLC41A/MgtE integral membrane" evidence="11">
    <location>
        <begin position="408"/>
        <end position="551"/>
    </location>
</feature>
<evidence type="ECO:0000256" key="7">
    <source>
        <dbReference type="ARBA" id="ARBA00023065"/>
    </source>
</evidence>
<feature type="transmembrane region" description="Helical" evidence="10">
    <location>
        <begin position="466"/>
        <end position="486"/>
    </location>
</feature>
<organism evidence="12 13">
    <name type="scientific">Dreissena polymorpha</name>
    <name type="common">Zebra mussel</name>
    <name type="synonym">Mytilus polymorpha</name>
    <dbReference type="NCBI Taxonomy" id="45954"/>
    <lineage>
        <taxon>Eukaryota</taxon>
        <taxon>Metazoa</taxon>
        <taxon>Spiralia</taxon>
        <taxon>Lophotrochozoa</taxon>
        <taxon>Mollusca</taxon>
        <taxon>Bivalvia</taxon>
        <taxon>Autobranchia</taxon>
        <taxon>Heteroconchia</taxon>
        <taxon>Euheterodonta</taxon>
        <taxon>Imparidentia</taxon>
        <taxon>Neoheterodontei</taxon>
        <taxon>Myida</taxon>
        <taxon>Dreissenoidea</taxon>
        <taxon>Dreissenidae</taxon>
        <taxon>Dreissena</taxon>
    </lineage>
</organism>
<dbReference type="FunFam" id="1.10.357.20:FF:000002">
    <property type="entry name" value="Solute carrier family 41, member 2"/>
    <property type="match status" value="1"/>
</dbReference>
<feature type="transmembrane region" description="Helical" evidence="10">
    <location>
        <begin position="155"/>
        <end position="177"/>
    </location>
</feature>
<evidence type="ECO:0000256" key="2">
    <source>
        <dbReference type="ARBA" id="ARBA00009749"/>
    </source>
</evidence>
<feature type="transmembrane region" description="Helical" evidence="10">
    <location>
        <begin position="498"/>
        <end position="523"/>
    </location>
</feature>
<feature type="transmembrane region" description="Helical" evidence="10">
    <location>
        <begin position="239"/>
        <end position="259"/>
    </location>
</feature>
<comment type="caution">
    <text evidence="12">The sequence shown here is derived from an EMBL/GenBank/DDBJ whole genome shotgun (WGS) entry which is preliminary data.</text>
</comment>
<feature type="transmembrane region" description="Helical" evidence="10">
    <location>
        <begin position="310"/>
        <end position="331"/>
    </location>
</feature>
<keyword evidence="5" id="KW-0460">Magnesium</keyword>
<dbReference type="OrthoDB" id="5791097at2759"/>
<name>A0A9D4GN96_DREPO</name>
<evidence type="ECO:0000256" key="5">
    <source>
        <dbReference type="ARBA" id="ARBA00022842"/>
    </source>
</evidence>
<dbReference type="InterPro" id="IPR006667">
    <property type="entry name" value="SLC41_membr_dom"/>
</dbReference>
<gene>
    <name evidence="12" type="ORF">DPMN_122045</name>
</gene>
<accession>A0A9D4GN96</accession>
<evidence type="ECO:0000256" key="9">
    <source>
        <dbReference type="SAM" id="MobiDB-lite"/>
    </source>
</evidence>
<evidence type="ECO:0000313" key="13">
    <source>
        <dbReference type="Proteomes" id="UP000828390"/>
    </source>
</evidence>
<feature type="compositionally biased region" description="Basic and acidic residues" evidence="9">
    <location>
        <begin position="100"/>
        <end position="111"/>
    </location>
</feature>
<evidence type="ECO:0000256" key="6">
    <source>
        <dbReference type="ARBA" id="ARBA00022989"/>
    </source>
</evidence>
<reference evidence="12" key="2">
    <citation type="submission" date="2020-11" db="EMBL/GenBank/DDBJ databases">
        <authorList>
            <person name="McCartney M.A."/>
            <person name="Auch B."/>
            <person name="Kono T."/>
            <person name="Mallez S."/>
            <person name="Becker A."/>
            <person name="Gohl D.M."/>
            <person name="Silverstein K.A.T."/>
            <person name="Koren S."/>
            <person name="Bechman K.B."/>
            <person name="Herman A."/>
            <person name="Abrahante J.E."/>
            <person name="Garbe J."/>
        </authorList>
    </citation>
    <scope>NUCLEOTIDE SEQUENCE</scope>
    <source>
        <strain evidence="12">Duluth1</strain>
        <tissue evidence="12">Whole animal</tissue>
    </source>
</reference>
<feature type="transmembrane region" description="Helical" evidence="10">
    <location>
        <begin position="271"/>
        <end position="298"/>
    </location>
</feature>
<dbReference type="GO" id="GO:0008324">
    <property type="term" value="F:monoatomic cation transmembrane transporter activity"/>
    <property type="evidence" value="ECO:0007669"/>
    <property type="project" value="InterPro"/>
</dbReference>
<feature type="region of interest" description="Disordered" evidence="9">
    <location>
        <begin position="91"/>
        <end position="120"/>
    </location>
</feature>
<evidence type="ECO:0000256" key="8">
    <source>
        <dbReference type="ARBA" id="ARBA00023136"/>
    </source>
</evidence>
<dbReference type="InterPro" id="IPR036739">
    <property type="entry name" value="SLC41_membr_dom_sf"/>
</dbReference>
<dbReference type="GO" id="GO:0005886">
    <property type="term" value="C:plasma membrane"/>
    <property type="evidence" value="ECO:0007669"/>
    <property type="project" value="TreeGrafter"/>
</dbReference>
<sequence length="568" mass="60970">MTSSGNGDHPYNLRSRKPRMVPYSQSGSSSLVSMDTKDVFPSDIHTNFTVKPDGREKILYKTNSGINGNTLPASLEIGSVRVDGFVDKGGGDSVSANGSEKSEKEESFRDGDTEETSFINGNADTQPLIVEDSFDDDIGKVIVKLEDSSETSLQIILQVSFPYLIAGFGMVAAGMVLDAVQHWPVFVEVSEIFVLVPALLGLKGNLEMTLASRLSTQANLGNMSKSSEKWKMIAGNMSLIQAQALVVGFLASLFAMVMGWIPDGKFNMQHALLLCASSMCTAALASFVLGCVMVGVVLLSKKVNINPDNVATPIAASLGDITTLSLLAGIGSLLFKAIGTQQWLSPLLIVIFILLIPLWIYFSLHNKYTHDVVYNGWSPVLSAMVISSIGGVILGFTVSKYPGIAVFQPVINGVGGNLVAVQASRISTSLHKVCRPGNMPVNMVQGCPNCMEAFIGTSVTARAARMLLALVIPGHLIFMYTISFMTAGHTSITLKFSLLYLSAAVLQVAILLYIANWMVHYIWRVGDDPDNVAIPYLTALGDLLGTGFLALAFQILFMLGDRDSDLGD</sequence>
<feature type="transmembrane region" description="Helical" evidence="10">
    <location>
        <begin position="376"/>
        <end position="398"/>
    </location>
</feature>
<comment type="similarity">
    <text evidence="2">Belongs to the SLC41A transporter family.</text>
</comment>
<protein>
    <recommendedName>
        <fullName evidence="11">SLC41A/MgtE integral membrane domain-containing protein</fullName>
    </recommendedName>
</protein>
<dbReference type="Gene3D" id="1.10.357.20">
    <property type="entry name" value="SLC41 divalent cation transporters, integral membrane domain"/>
    <property type="match status" value="2"/>
</dbReference>
<keyword evidence="6 10" id="KW-1133">Transmembrane helix</keyword>
<dbReference type="FunFam" id="1.10.357.20:FF:000001">
    <property type="entry name" value="Solute carrier family 41 member 2"/>
    <property type="match status" value="1"/>
</dbReference>
<evidence type="ECO:0000256" key="1">
    <source>
        <dbReference type="ARBA" id="ARBA00004141"/>
    </source>
</evidence>
<evidence type="ECO:0000256" key="10">
    <source>
        <dbReference type="SAM" id="Phobius"/>
    </source>
</evidence>
<dbReference type="Pfam" id="PF01769">
    <property type="entry name" value="MgtE"/>
    <property type="match status" value="2"/>
</dbReference>
<feature type="transmembrane region" description="Helical" evidence="10">
    <location>
        <begin position="543"/>
        <end position="560"/>
    </location>
</feature>
<keyword evidence="7" id="KW-0406">Ion transport</keyword>
<dbReference type="AlphaFoldDB" id="A0A9D4GN96"/>
<keyword evidence="8 10" id="KW-0472">Membrane</keyword>
<keyword evidence="13" id="KW-1185">Reference proteome</keyword>
<dbReference type="InterPro" id="IPR045349">
    <property type="entry name" value="SLC41A1-3"/>
</dbReference>
<evidence type="ECO:0000256" key="3">
    <source>
        <dbReference type="ARBA" id="ARBA00022448"/>
    </source>
</evidence>
<keyword evidence="3" id="KW-0813">Transport</keyword>
<dbReference type="Proteomes" id="UP000828390">
    <property type="component" value="Unassembled WGS sequence"/>
</dbReference>
<evidence type="ECO:0000313" key="12">
    <source>
        <dbReference type="EMBL" id="KAH3820299.1"/>
    </source>
</evidence>
<dbReference type="PANTHER" id="PTHR16228:SF7">
    <property type="entry name" value="SLC41A_MGTE INTEGRAL MEMBRANE DOMAIN-CONTAINING PROTEIN"/>
    <property type="match status" value="1"/>
</dbReference>
<reference evidence="12" key="1">
    <citation type="journal article" date="2019" name="bioRxiv">
        <title>The Genome of the Zebra Mussel, Dreissena polymorpha: A Resource for Invasive Species Research.</title>
        <authorList>
            <person name="McCartney M.A."/>
            <person name="Auch B."/>
            <person name="Kono T."/>
            <person name="Mallez S."/>
            <person name="Zhang Y."/>
            <person name="Obille A."/>
            <person name="Becker A."/>
            <person name="Abrahante J.E."/>
            <person name="Garbe J."/>
            <person name="Badalamenti J.P."/>
            <person name="Herman A."/>
            <person name="Mangelson H."/>
            <person name="Liachko I."/>
            <person name="Sullivan S."/>
            <person name="Sone E.D."/>
            <person name="Koren S."/>
            <person name="Silverstein K.A.T."/>
            <person name="Beckman K.B."/>
            <person name="Gohl D.M."/>
        </authorList>
    </citation>
    <scope>NUCLEOTIDE SEQUENCE</scope>
    <source>
        <strain evidence="12">Duluth1</strain>
        <tissue evidence="12">Whole animal</tissue>
    </source>
</reference>
<dbReference type="EMBL" id="JAIWYP010000005">
    <property type="protein sequence ID" value="KAH3820299.1"/>
    <property type="molecule type" value="Genomic_DNA"/>
</dbReference>
<evidence type="ECO:0000259" key="11">
    <source>
        <dbReference type="Pfam" id="PF01769"/>
    </source>
</evidence>
<dbReference type="SUPFAM" id="SSF161093">
    <property type="entry name" value="MgtE membrane domain-like"/>
    <property type="match status" value="2"/>
</dbReference>
<comment type="subcellular location">
    <subcellularLocation>
        <location evidence="1">Membrane</location>
        <topology evidence="1">Multi-pass membrane protein</topology>
    </subcellularLocation>
</comment>
<keyword evidence="4 10" id="KW-0812">Transmembrane</keyword>
<evidence type="ECO:0000256" key="4">
    <source>
        <dbReference type="ARBA" id="ARBA00022692"/>
    </source>
</evidence>
<feature type="domain" description="SLC41A/MgtE integral membrane" evidence="11">
    <location>
        <begin position="196"/>
        <end position="330"/>
    </location>
</feature>
<dbReference type="PANTHER" id="PTHR16228">
    <property type="entry name" value="DIVALENT CATION TRANSPORTER SOLUTE CARRIER FAMILY 41"/>
    <property type="match status" value="1"/>
</dbReference>
<proteinExistence type="inferred from homology"/>
<feature type="transmembrane region" description="Helical" evidence="10">
    <location>
        <begin position="343"/>
        <end position="364"/>
    </location>
</feature>
<feature type="region of interest" description="Disordered" evidence="9">
    <location>
        <begin position="1"/>
        <end position="35"/>
    </location>
</feature>